<dbReference type="InterPro" id="IPR022790">
    <property type="entry name" value="GH26_dom"/>
</dbReference>
<feature type="domain" description="GH26" evidence="5">
    <location>
        <begin position="39"/>
        <end position="335"/>
    </location>
</feature>
<dbReference type="GO" id="GO:0016985">
    <property type="term" value="F:mannan endo-1,4-beta-mannosidase activity"/>
    <property type="evidence" value="ECO:0007669"/>
    <property type="project" value="InterPro"/>
</dbReference>
<proteinExistence type="inferred from homology"/>
<dbReference type="InterPro" id="IPR017853">
    <property type="entry name" value="GH"/>
</dbReference>
<keyword evidence="7" id="KW-1185">Reference proteome</keyword>
<dbReference type="AlphaFoldDB" id="A0A4R1RAY7"/>
<evidence type="ECO:0000256" key="4">
    <source>
        <dbReference type="PROSITE-ProRule" id="PRU01100"/>
    </source>
</evidence>
<dbReference type="OrthoDB" id="9802773at2"/>
<name>A0A4R1RAY7_9FLAO</name>
<evidence type="ECO:0000256" key="2">
    <source>
        <dbReference type="ARBA" id="ARBA00022801"/>
    </source>
</evidence>
<dbReference type="PROSITE" id="PS51764">
    <property type="entry name" value="GH26"/>
    <property type="match status" value="1"/>
</dbReference>
<dbReference type="Gene3D" id="3.20.20.80">
    <property type="entry name" value="Glycosidases"/>
    <property type="match status" value="1"/>
</dbReference>
<evidence type="ECO:0000256" key="3">
    <source>
        <dbReference type="ARBA" id="ARBA00023295"/>
    </source>
</evidence>
<keyword evidence="2 4" id="KW-0378">Hydrolase</keyword>
<comment type="caution">
    <text evidence="6">The sequence shown here is derived from an EMBL/GenBank/DDBJ whole genome shotgun (WGS) entry which is preliminary data.</text>
</comment>
<accession>A0A4R1RAY7</accession>
<evidence type="ECO:0000313" key="6">
    <source>
        <dbReference type="EMBL" id="TCL62888.1"/>
    </source>
</evidence>
<feature type="active site" description="Nucleophile" evidence="4">
    <location>
        <position position="264"/>
    </location>
</feature>
<dbReference type="InterPro" id="IPR000805">
    <property type="entry name" value="Glyco_hydro_26"/>
</dbReference>
<dbReference type="PANTHER" id="PTHR40079">
    <property type="entry name" value="MANNAN ENDO-1,4-BETA-MANNOSIDASE E-RELATED"/>
    <property type="match status" value="1"/>
</dbReference>
<dbReference type="GO" id="GO:0006080">
    <property type="term" value="P:substituted mannan metabolic process"/>
    <property type="evidence" value="ECO:0007669"/>
    <property type="project" value="InterPro"/>
</dbReference>
<feature type="active site" description="Proton donor" evidence="4">
    <location>
        <position position="168"/>
    </location>
</feature>
<dbReference type="PANTHER" id="PTHR40079:SF4">
    <property type="entry name" value="GH26 DOMAIN-CONTAINING PROTEIN-RELATED"/>
    <property type="match status" value="1"/>
</dbReference>
<dbReference type="EMBL" id="SLUP01000011">
    <property type="protein sequence ID" value="TCL62888.1"/>
    <property type="molecule type" value="Genomic_DNA"/>
</dbReference>
<evidence type="ECO:0000313" key="7">
    <source>
        <dbReference type="Proteomes" id="UP000295455"/>
    </source>
</evidence>
<reference evidence="6 7" key="1">
    <citation type="submission" date="2019-03" db="EMBL/GenBank/DDBJ databases">
        <title>Genomic Encyclopedia of Type Strains, Phase IV (KMG-IV): sequencing the most valuable type-strain genomes for metagenomic binning, comparative biology and taxonomic classification.</title>
        <authorList>
            <person name="Goeker M."/>
        </authorList>
    </citation>
    <scope>NUCLEOTIDE SEQUENCE [LARGE SCALE GENOMIC DNA]</scope>
    <source>
        <strain evidence="6 7">DSM 18792</strain>
    </source>
</reference>
<protein>
    <submittedName>
        <fullName evidence="6">Glycosyl hydrolase family 26</fullName>
    </submittedName>
</protein>
<dbReference type="Proteomes" id="UP000295455">
    <property type="component" value="Unassembled WGS sequence"/>
</dbReference>
<sequence>MIKTYKVNGAKFIQKTNKLIFMKLVMLLFFVTVLKVHAQDTKILHEFYNAKYEPETGIYHGAGQDKNGFKDYVNAVGQDKFPVIYMTYVNITAPVKRIESWGKNLKHVLDSLPKGIMPQIGLGFTGGKDTGAGLDKEVANGKYNAQLEAFYKVLLDLDRSSFTRIGYEFEGDWNGYAPESYKKVFITISKAFKEKNIKSATVWCSGGGSADFISTEKLMAYYPGDAYVDWWGIDIFSPEEFDHIGLQTFFDRAHIHKKPVMIGECTPRYVGVLDGEISWNKWFKPFFEMLNDNPGIKAFCYINWDWGFWSNKNGFPWHDWKDARIEKNPFVLEAYKTELDKPIFIHTQTHKY</sequence>
<gene>
    <name evidence="6" type="ORF">EV196_11184</name>
</gene>
<comment type="similarity">
    <text evidence="1 4">Belongs to the glycosyl hydrolase 26 family.</text>
</comment>
<evidence type="ECO:0000256" key="1">
    <source>
        <dbReference type="ARBA" id="ARBA00007754"/>
    </source>
</evidence>
<dbReference type="SUPFAM" id="SSF51445">
    <property type="entry name" value="(Trans)glycosidases"/>
    <property type="match status" value="1"/>
</dbReference>
<evidence type="ECO:0000259" key="5">
    <source>
        <dbReference type="PROSITE" id="PS51764"/>
    </source>
</evidence>
<organism evidence="6 7">
    <name type="scientific">Mariniflexile fucanivorans</name>
    <dbReference type="NCBI Taxonomy" id="264023"/>
    <lineage>
        <taxon>Bacteria</taxon>
        <taxon>Pseudomonadati</taxon>
        <taxon>Bacteroidota</taxon>
        <taxon>Flavobacteriia</taxon>
        <taxon>Flavobacteriales</taxon>
        <taxon>Flavobacteriaceae</taxon>
        <taxon>Mariniflexile</taxon>
    </lineage>
</organism>
<keyword evidence="3 4" id="KW-0326">Glycosidase</keyword>